<feature type="domain" description="Cysteine-rich CPCC" evidence="1">
    <location>
        <begin position="11"/>
        <end position="61"/>
    </location>
</feature>
<dbReference type="Pfam" id="PF14206">
    <property type="entry name" value="Cys_rich_CPCC"/>
    <property type="match status" value="1"/>
</dbReference>
<reference evidence="2" key="2">
    <citation type="submission" date="2021-04" db="EMBL/GenBank/DDBJ databases">
        <authorList>
            <person name="Gilroy R."/>
        </authorList>
    </citation>
    <scope>NUCLEOTIDE SEQUENCE</scope>
    <source>
        <strain evidence="2">ChiBcec8-13705</strain>
    </source>
</reference>
<proteinExistence type="predicted"/>
<evidence type="ECO:0000259" key="1">
    <source>
        <dbReference type="Pfam" id="PF14206"/>
    </source>
</evidence>
<organism evidence="2 3">
    <name type="scientific">Candidatus Gemmiger avicola</name>
    <dbReference type="NCBI Taxonomy" id="2838605"/>
    <lineage>
        <taxon>Bacteria</taxon>
        <taxon>Bacillati</taxon>
        <taxon>Bacillota</taxon>
        <taxon>Clostridia</taxon>
        <taxon>Eubacteriales</taxon>
        <taxon>Gemmiger</taxon>
    </lineage>
</organism>
<protein>
    <recommendedName>
        <fullName evidence="1">Cysteine-rich CPCC domain-containing protein</fullName>
    </recommendedName>
</protein>
<accession>A0A9D2M5I8</accession>
<dbReference type="Proteomes" id="UP000886803">
    <property type="component" value="Unassembled WGS sequence"/>
</dbReference>
<dbReference type="InterPro" id="IPR025983">
    <property type="entry name" value="Cys_rich_CPCC"/>
</dbReference>
<comment type="caution">
    <text evidence="2">The sequence shown here is derived from an EMBL/GenBank/DDBJ whole genome shotgun (WGS) entry which is preliminary data.</text>
</comment>
<dbReference type="EMBL" id="DWYG01000073">
    <property type="protein sequence ID" value="HJB41831.1"/>
    <property type="molecule type" value="Genomic_DNA"/>
</dbReference>
<name>A0A9D2M5I8_9FIRM</name>
<gene>
    <name evidence="2" type="ORF">H9945_04965</name>
</gene>
<evidence type="ECO:0000313" key="2">
    <source>
        <dbReference type="EMBL" id="HJB41831.1"/>
    </source>
</evidence>
<sequence length="73" mass="8429">MDKFNNLCKIPCPCCGKSLVSEYDICPVCNWENDPIQEANPDTVRGANWLTLTEARARWRASSRKEGQQREER</sequence>
<reference evidence="2" key="1">
    <citation type="journal article" date="2021" name="PeerJ">
        <title>Extensive microbial diversity within the chicken gut microbiome revealed by metagenomics and culture.</title>
        <authorList>
            <person name="Gilroy R."/>
            <person name="Ravi A."/>
            <person name="Getino M."/>
            <person name="Pursley I."/>
            <person name="Horton D.L."/>
            <person name="Alikhan N.F."/>
            <person name="Baker D."/>
            <person name="Gharbi K."/>
            <person name="Hall N."/>
            <person name="Watson M."/>
            <person name="Adriaenssens E.M."/>
            <person name="Foster-Nyarko E."/>
            <person name="Jarju S."/>
            <person name="Secka A."/>
            <person name="Antonio M."/>
            <person name="Oren A."/>
            <person name="Chaudhuri R.R."/>
            <person name="La Ragione R."/>
            <person name="Hildebrand F."/>
            <person name="Pallen M.J."/>
        </authorList>
    </citation>
    <scope>NUCLEOTIDE SEQUENCE</scope>
    <source>
        <strain evidence="2">ChiBcec8-13705</strain>
    </source>
</reference>
<evidence type="ECO:0000313" key="3">
    <source>
        <dbReference type="Proteomes" id="UP000886803"/>
    </source>
</evidence>
<dbReference type="AlphaFoldDB" id="A0A9D2M5I8"/>